<dbReference type="AlphaFoldDB" id="A0A267MIV6"/>
<dbReference type="Gene3D" id="1.20.1260.10">
    <property type="match status" value="1"/>
</dbReference>
<dbReference type="OrthoDB" id="1935723at2"/>
<keyword evidence="2" id="KW-1185">Reference proteome</keyword>
<organism evidence="1 2">
    <name type="scientific">Anaeromicrobium sediminis</name>
    <dbReference type="NCBI Taxonomy" id="1478221"/>
    <lineage>
        <taxon>Bacteria</taxon>
        <taxon>Bacillati</taxon>
        <taxon>Bacillota</taxon>
        <taxon>Clostridia</taxon>
        <taxon>Peptostreptococcales</taxon>
        <taxon>Thermotaleaceae</taxon>
        <taxon>Anaeromicrobium</taxon>
    </lineage>
</organism>
<name>A0A267MIV6_9FIRM</name>
<evidence type="ECO:0000313" key="2">
    <source>
        <dbReference type="Proteomes" id="UP000216024"/>
    </source>
</evidence>
<dbReference type="SUPFAM" id="SSF47240">
    <property type="entry name" value="Ferritin-like"/>
    <property type="match status" value="1"/>
</dbReference>
<accession>A0A267MIV6</accession>
<evidence type="ECO:0008006" key="3">
    <source>
        <dbReference type="Google" id="ProtNLM"/>
    </source>
</evidence>
<dbReference type="Proteomes" id="UP000216024">
    <property type="component" value="Unassembled WGS sequence"/>
</dbReference>
<comment type="caution">
    <text evidence="1">The sequence shown here is derived from an EMBL/GenBank/DDBJ whole genome shotgun (WGS) entry which is preliminary data.</text>
</comment>
<protein>
    <recommendedName>
        <fullName evidence="3">Rubrerythrin diiron-binding domain-containing protein</fullName>
    </recommendedName>
</protein>
<dbReference type="InterPro" id="IPR009078">
    <property type="entry name" value="Ferritin-like_SF"/>
</dbReference>
<gene>
    <name evidence="1" type="ORF">CCE28_13755</name>
</gene>
<dbReference type="EMBL" id="NIBG01000012">
    <property type="protein sequence ID" value="PAB58730.1"/>
    <property type="molecule type" value="Genomic_DNA"/>
</dbReference>
<reference evidence="1 2" key="1">
    <citation type="submission" date="2017-06" db="EMBL/GenBank/DDBJ databases">
        <title>Draft genome sequence of anaerobic fermentative bacterium Anaeromicrobium sediminis DY2726D isolated from West Pacific Ocean sediments.</title>
        <authorList>
            <person name="Zeng X."/>
        </authorList>
    </citation>
    <scope>NUCLEOTIDE SEQUENCE [LARGE SCALE GENOMIC DNA]</scope>
    <source>
        <strain evidence="1 2">DY2726D</strain>
    </source>
</reference>
<evidence type="ECO:0000313" key="1">
    <source>
        <dbReference type="EMBL" id="PAB58730.1"/>
    </source>
</evidence>
<proteinExistence type="predicted"/>
<sequence length="155" mass="18408">MAYTVIDLLDKIILIEEMAKDMYEEMGKKYGEDINIRTIVNVLVREEERHIKYYKDLKKECKDEESIDFHLYDKASFLFNQFKGNIIAPKISTKEELLNFAIDFERKNVAFLIDIRGRLVTSVNDSEKCMYRVLGKIIEEEQRHVDNIEKFVKSD</sequence>
<dbReference type="InterPro" id="IPR012347">
    <property type="entry name" value="Ferritin-like"/>
</dbReference>
<dbReference type="RefSeq" id="WP_095134310.1">
    <property type="nucleotide sequence ID" value="NZ_NIBG01000012.1"/>
</dbReference>